<evidence type="ECO:0008006" key="7">
    <source>
        <dbReference type="Google" id="ProtNLM"/>
    </source>
</evidence>
<proteinExistence type="inferred from homology"/>
<dbReference type="PANTHER" id="PTHR24305">
    <property type="entry name" value="CYTOCHROME P450"/>
    <property type="match status" value="1"/>
</dbReference>
<protein>
    <recommendedName>
        <fullName evidence="7">Cytochrome P450</fullName>
    </recommendedName>
</protein>
<dbReference type="GO" id="GO:0005506">
    <property type="term" value="F:iron ion binding"/>
    <property type="evidence" value="ECO:0007669"/>
    <property type="project" value="InterPro"/>
</dbReference>
<evidence type="ECO:0000256" key="4">
    <source>
        <dbReference type="ARBA" id="ARBA00023004"/>
    </source>
</evidence>
<dbReference type="InterPro" id="IPR036396">
    <property type="entry name" value="Cyt_P450_sf"/>
</dbReference>
<dbReference type="Gene3D" id="1.10.630.10">
    <property type="entry name" value="Cytochrome P450"/>
    <property type="match status" value="1"/>
</dbReference>
<dbReference type="AlphaFoldDB" id="A0AAN7UK84"/>
<evidence type="ECO:0000256" key="3">
    <source>
        <dbReference type="ARBA" id="ARBA00022723"/>
    </source>
</evidence>
<comment type="caution">
    <text evidence="5">The sequence shown here is derived from an EMBL/GenBank/DDBJ whole genome shotgun (WGS) entry which is preliminary data.</text>
</comment>
<comment type="similarity">
    <text evidence="1">Belongs to the cytochrome P450 family.</text>
</comment>
<keyword evidence="3" id="KW-0479">Metal-binding</keyword>
<dbReference type="GO" id="GO:0020037">
    <property type="term" value="F:heme binding"/>
    <property type="evidence" value="ECO:0007669"/>
    <property type="project" value="InterPro"/>
</dbReference>
<dbReference type="InterPro" id="IPR050121">
    <property type="entry name" value="Cytochrome_P450_monoxygenase"/>
</dbReference>
<gene>
    <name evidence="5" type="ORF">RRF57_003269</name>
</gene>
<evidence type="ECO:0000313" key="5">
    <source>
        <dbReference type="EMBL" id="KAK5627554.1"/>
    </source>
</evidence>
<organism evidence="5 6">
    <name type="scientific">Xylaria bambusicola</name>
    <dbReference type="NCBI Taxonomy" id="326684"/>
    <lineage>
        <taxon>Eukaryota</taxon>
        <taxon>Fungi</taxon>
        <taxon>Dikarya</taxon>
        <taxon>Ascomycota</taxon>
        <taxon>Pezizomycotina</taxon>
        <taxon>Sordariomycetes</taxon>
        <taxon>Xylariomycetidae</taxon>
        <taxon>Xylariales</taxon>
        <taxon>Xylariaceae</taxon>
        <taxon>Xylaria</taxon>
    </lineage>
</organism>
<reference evidence="5 6" key="1">
    <citation type="submission" date="2023-10" db="EMBL/GenBank/DDBJ databases">
        <title>Draft genome sequence of Xylaria bambusicola isolate GMP-LS, the root and basal stem rot pathogen of sugarcane in Indonesia.</title>
        <authorList>
            <person name="Selvaraj P."/>
            <person name="Muralishankar V."/>
            <person name="Muruganantham S."/>
            <person name="Sp S."/>
            <person name="Haryani S."/>
            <person name="Lau K.J.X."/>
            <person name="Naqvi N.I."/>
        </authorList>
    </citation>
    <scope>NUCLEOTIDE SEQUENCE [LARGE SCALE GENOMIC DNA]</scope>
    <source>
        <strain evidence="5">GMP-LS</strain>
    </source>
</reference>
<keyword evidence="6" id="KW-1185">Reference proteome</keyword>
<evidence type="ECO:0000256" key="1">
    <source>
        <dbReference type="ARBA" id="ARBA00010617"/>
    </source>
</evidence>
<dbReference type="InterPro" id="IPR001128">
    <property type="entry name" value="Cyt_P450"/>
</dbReference>
<dbReference type="SUPFAM" id="SSF48264">
    <property type="entry name" value="Cytochrome P450"/>
    <property type="match status" value="1"/>
</dbReference>
<sequence length="250" mass="28260">MSSVKIMFHFSWIRKLLQWLPGDTGAYGTMIFRRRIQAYIKAVLARDSFLDEAPSIFTHLRDSTGLPAAEKSPQRLEDEAVLMTKLRTELGARGPITIVTELESLSYPSAIFTLVIHTDESLFPNSWVFDPGRWLPTISVPAATDAPVVQGGSEERDAAPLLISHRRRSMLSFMRGPRICIGRHLANAEMAVLLATMARWDLEPFETDEEDVKCKHGYHVMCPNLGSRGVRVRVRGKWSVLKVKTSEIYY</sequence>
<keyword evidence="2" id="KW-0349">Heme</keyword>
<evidence type="ECO:0000313" key="6">
    <source>
        <dbReference type="Proteomes" id="UP001305414"/>
    </source>
</evidence>
<dbReference type="Proteomes" id="UP001305414">
    <property type="component" value="Unassembled WGS sequence"/>
</dbReference>
<dbReference type="GO" id="GO:0016705">
    <property type="term" value="F:oxidoreductase activity, acting on paired donors, with incorporation or reduction of molecular oxygen"/>
    <property type="evidence" value="ECO:0007669"/>
    <property type="project" value="InterPro"/>
</dbReference>
<dbReference type="Pfam" id="PF00067">
    <property type="entry name" value="p450"/>
    <property type="match status" value="1"/>
</dbReference>
<keyword evidence="4" id="KW-0408">Iron</keyword>
<dbReference type="GO" id="GO:0004497">
    <property type="term" value="F:monooxygenase activity"/>
    <property type="evidence" value="ECO:0007669"/>
    <property type="project" value="InterPro"/>
</dbReference>
<accession>A0AAN7UK84</accession>
<evidence type="ECO:0000256" key="2">
    <source>
        <dbReference type="ARBA" id="ARBA00022617"/>
    </source>
</evidence>
<dbReference type="EMBL" id="JAWHQM010000006">
    <property type="protein sequence ID" value="KAK5627554.1"/>
    <property type="molecule type" value="Genomic_DNA"/>
</dbReference>
<dbReference type="PANTHER" id="PTHR24305:SF166">
    <property type="entry name" value="CYTOCHROME P450 12A4, MITOCHONDRIAL-RELATED"/>
    <property type="match status" value="1"/>
</dbReference>
<name>A0AAN7UK84_9PEZI</name>